<dbReference type="InterPro" id="IPR010982">
    <property type="entry name" value="Lambda_DNA-bd_dom_sf"/>
</dbReference>
<feature type="domain" description="HTH cro/C1-type" evidence="2">
    <location>
        <begin position="15"/>
        <end position="69"/>
    </location>
</feature>
<organism evidence="3 4">
    <name type="scientific">Desulfovibrio fairfieldensis</name>
    <dbReference type="NCBI Taxonomy" id="44742"/>
    <lineage>
        <taxon>Bacteria</taxon>
        <taxon>Pseudomonadati</taxon>
        <taxon>Thermodesulfobacteriota</taxon>
        <taxon>Desulfovibrionia</taxon>
        <taxon>Desulfovibrionales</taxon>
        <taxon>Desulfovibrionaceae</taxon>
        <taxon>Desulfovibrio</taxon>
    </lineage>
</organism>
<dbReference type="SUPFAM" id="SSF47413">
    <property type="entry name" value="lambda repressor-like DNA-binding domains"/>
    <property type="match status" value="1"/>
</dbReference>
<protein>
    <submittedName>
        <fullName evidence="3">DNA-binding protein</fullName>
    </submittedName>
</protein>
<dbReference type="AlphaFoldDB" id="A0A109W530"/>
<dbReference type="SMART" id="SM00530">
    <property type="entry name" value="HTH_XRE"/>
    <property type="match status" value="1"/>
</dbReference>
<dbReference type="Pfam" id="PF01381">
    <property type="entry name" value="HTH_3"/>
    <property type="match status" value="1"/>
</dbReference>
<dbReference type="PANTHER" id="PTHR46797">
    <property type="entry name" value="HTH-TYPE TRANSCRIPTIONAL REGULATOR"/>
    <property type="match status" value="1"/>
</dbReference>
<evidence type="ECO:0000259" key="2">
    <source>
        <dbReference type="PROSITE" id="PS50943"/>
    </source>
</evidence>
<accession>A0A109W530</accession>
<proteinExistence type="predicted"/>
<reference evidence="4" key="1">
    <citation type="submission" date="2016-02" db="EMBL/GenBank/DDBJ databases">
        <authorList>
            <person name="Holder M.E."/>
            <person name="Ajami N.J."/>
            <person name="Petrosino J.F."/>
        </authorList>
    </citation>
    <scope>NUCLEOTIDE SEQUENCE [LARGE SCALE GENOMIC DNA]</scope>
    <source>
        <strain evidence="4">CCUG 45958</strain>
    </source>
</reference>
<dbReference type="InterPro" id="IPR001387">
    <property type="entry name" value="Cro/C1-type_HTH"/>
</dbReference>
<dbReference type="PANTHER" id="PTHR46797:SF1">
    <property type="entry name" value="METHYLPHOSPHONATE SYNTHASE"/>
    <property type="match status" value="1"/>
</dbReference>
<evidence type="ECO:0000313" key="4">
    <source>
        <dbReference type="Proteomes" id="UP000069241"/>
    </source>
</evidence>
<gene>
    <name evidence="3" type="ORF">AXF13_15185</name>
</gene>
<dbReference type="GO" id="GO:0003700">
    <property type="term" value="F:DNA-binding transcription factor activity"/>
    <property type="evidence" value="ECO:0007669"/>
    <property type="project" value="TreeGrafter"/>
</dbReference>
<evidence type="ECO:0000313" key="3">
    <source>
        <dbReference type="EMBL" id="AMD91366.1"/>
    </source>
</evidence>
<dbReference type="EMBL" id="CP014229">
    <property type="protein sequence ID" value="AMD91366.1"/>
    <property type="molecule type" value="Genomic_DNA"/>
</dbReference>
<dbReference type="InterPro" id="IPR050807">
    <property type="entry name" value="TransReg_Diox_bact_type"/>
</dbReference>
<dbReference type="PROSITE" id="PS50943">
    <property type="entry name" value="HTH_CROC1"/>
    <property type="match status" value="1"/>
</dbReference>
<dbReference type="STRING" id="44742.AXF13_15185"/>
<dbReference type="KEGG" id="dfi:AXF13_15185"/>
<dbReference type="Gene3D" id="1.10.260.40">
    <property type="entry name" value="lambda repressor-like DNA-binding domains"/>
    <property type="match status" value="1"/>
</dbReference>
<dbReference type="GO" id="GO:0005829">
    <property type="term" value="C:cytosol"/>
    <property type="evidence" value="ECO:0007669"/>
    <property type="project" value="TreeGrafter"/>
</dbReference>
<dbReference type="CDD" id="cd00093">
    <property type="entry name" value="HTH_XRE"/>
    <property type="match status" value="1"/>
</dbReference>
<evidence type="ECO:0000256" key="1">
    <source>
        <dbReference type="ARBA" id="ARBA00023125"/>
    </source>
</evidence>
<dbReference type="Proteomes" id="UP000069241">
    <property type="component" value="Chromosome"/>
</dbReference>
<keyword evidence="4" id="KW-1185">Reference proteome</keyword>
<sequence>MNDTPNFDLALGQIIREYRERLGLSRKQLAAIIGGSESHIKAIESRVRNPTITVFTLIAAALGIDADKLLLEVMQRQAYLNDKNLVE</sequence>
<keyword evidence="1 3" id="KW-0238">DNA-binding</keyword>
<name>A0A109W530_9BACT</name>
<dbReference type="GO" id="GO:0003677">
    <property type="term" value="F:DNA binding"/>
    <property type="evidence" value="ECO:0007669"/>
    <property type="project" value="UniProtKB-KW"/>
</dbReference>